<reference evidence="8" key="1">
    <citation type="submission" date="2017-10" db="EMBL/GenBank/DDBJ databases">
        <title>Rapid genome shrinkage in a self-fertile nematode reveals novel sperm competition proteins.</title>
        <authorList>
            <person name="Yin D."/>
            <person name="Schwarz E.M."/>
            <person name="Thomas C.G."/>
            <person name="Felde R.L."/>
            <person name="Korf I.F."/>
            <person name="Cutter A.D."/>
            <person name="Schartner C.M."/>
            <person name="Ralston E.J."/>
            <person name="Meyer B.J."/>
            <person name="Haag E.S."/>
        </authorList>
    </citation>
    <scope>NUCLEOTIDE SEQUENCE [LARGE SCALE GENOMIC DNA]</scope>
    <source>
        <strain evidence="8">JU1422</strain>
    </source>
</reference>
<dbReference type="STRING" id="1611254.A0A2G5VHH3"/>
<comment type="subcellular location">
    <subcellularLocation>
        <location evidence="1">Membrane</location>
    </subcellularLocation>
</comment>
<sequence length="409" mass="46565">MILTKTNLDPNDDKNSPFVIEQSISKKQIWHQWLNVRIRQYMILEIFLIISLIMVLCQLQTISNQNDHVIEMVVSGKPNEERNQFDEKSKPLEQSNVLKDSKIPMESVFTQKSTSKPEERTLPLDRNVSIFNGSFRLFNAADYLNGASVDSSHSSSSNLNPLIGYDQSSLVLLDRPQPPADKAWCSSEHNPVLTINLAKYIKPVSVSYQHAKWNDTIPNSAPRTFDVVACLDFYCENWKPLVSNCEYSQFGLSETEQFCNISSHLDVPLVGKVQLRFRENYGDSKLTCVHLVRVYGETETPVKVEKKKNLESEEICADLKSYYHNSYYFQYTWANKSCSAIYGNGCCSDCPECCEECVITDYNGNNIILIIFISVLGTFSFFTAVLPLVCGIPLLIVLCCIECCKRKRQ</sequence>
<dbReference type="GO" id="GO:0034993">
    <property type="term" value="C:meiotic nuclear membrane microtubule tethering complex"/>
    <property type="evidence" value="ECO:0007669"/>
    <property type="project" value="TreeGrafter"/>
</dbReference>
<evidence type="ECO:0000256" key="4">
    <source>
        <dbReference type="ARBA" id="ARBA00023136"/>
    </source>
</evidence>
<accession>A0A2G5VHH3</accession>
<evidence type="ECO:0000313" key="8">
    <source>
        <dbReference type="Proteomes" id="UP000230233"/>
    </source>
</evidence>
<evidence type="ECO:0000256" key="1">
    <source>
        <dbReference type="ARBA" id="ARBA00004370"/>
    </source>
</evidence>
<feature type="transmembrane region" description="Helical" evidence="5">
    <location>
        <begin position="367"/>
        <end position="400"/>
    </location>
</feature>
<keyword evidence="2 5" id="KW-0812">Transmembrane</keyword>
<dbReference type="PANTHER" id="PTHR12911:SF2">
    <property type="entry name" value="SUN DOMAIN-CONTAINING PROTEIN 1"/>
    <property type="match status" value="1"/>
</dbReference>
<evidence type="ECO:0000256" key="5">
    <source>
        <dbReference type="SAM" id="Phobius"/>
    </source>
</evidence>
<keyword evidence="4 5" id="KW-0472">Membrane</keyword>
<dbReference type="FunFam" id="2.60.120.260:FF:000158">
    <property type="entry name" value="Protein CBG16940"/>
    <property type="match status" value="1"/>
</dbReference>
<evidence type="ECO:0000259" key="6">
    <source>
        <dbReference type="PROSITE" id="PS51469"/>
    </source>
</evidence>
<dbReference type="Pfam" id="PF07738">
    <property type="entry name" value="Sad1_UNC"/>
    <property type="match status" value="1"/>
</dbReference>
<dbReference type="InterPro" id="IPR012919">
    <property type="entry name" value="SUN_dom"/>
</dbReference>
<dbReference type="OrthoDB" id="342281at2759"/>
<feature type="transmembrane region" description="Helical" evidence="5">
    <location>
        <begin position="41"/>
        <end position="62"/>
    </location>
</feature>
<dbReference type="PROSITE" id="PS51469">
    <property type="entry name" value="SUN"/>
    <property type="match status" value="1"/>
</dbReference>
<name>A0A2G5VHH3_9PELO</name>
<evidence type="ECO:0000256" key="3">
    <source>
        <dbReference type="ARBA" id="ARBA00022989"/>
    </source>
</evidence>
<gene>
    <name evidence="7" type="primary">Cnig_chr_I.g1799</name>
    <name evidence="7" type="ORF">B9Z55_001799</name>
</gene>
<feature type="domain" description="SUN" evidence="6">
    <location>
        <begin position="139"/>
        <end position="299"/>
    </location>
</feature>
<dbReference type="AlphaFoldDB" id="A0A2G5VHH3"/>
<keyword evidence="8" id="KW-1185">Reference proteome</keyword>
<dbReference type="Proteomes" id="UP000230233">
    <property type="component" value="Chromosome I"/>
</dbReference>
<evidence type="ECO:0000313" key="7">
    <source>
        <dbReference type="EMBL" id="PIC51187.1"/>
    </source>
</evidence>
<dbReference type="EMBL" id="PDUG01000001">
    <property type="protein sequence ID" value="PIC51187.1"/>
    <property type="molecule type" value="Genomic_DNA"/>
</dbReference>
<proteinExistence type="predicted"/>
<dbReference type="PANTHER" id="PTHR12911">
    <property type="entry name" value="SAD1/UNC-84-LIKE PROTEIN-RELATED"/>
    <property type="match status" value="1"/>
</dbReference>
<evidence type="ECO:0000256" key="2">
    <source>
        <dbReference type="ARBA" id="ARBA00022692"/>
    </source>
</evidence>
<dbReference type="GO" id="GO:0043495">
    <property type="term" value="F:protein-membrane adaptor activity"/>
    <property type="evidence" value="ECO:0007669"/>
    <property type="project" value="TreeGrafter"/>
</dbReference>
<keyword evidence="3 5" id="KW-1133">Transmembrane helix</keyword>
<dbReference type="Gene3D" id="2.60.120.260">
    <property type="entry name" value="Galactose-binding domain-like"/>
    <property type="match status" value="1"/>
</dbReference>
<dbReference type="InterPro" id="IPR045119">
    <property type="entry name" value="SUN1-5"/>
</dbReference>
<comment type="caution">
    <text evidence="7">The sequence shown here is derived from an EMBL/GenBank/DDBJ whole genome shotgun (WGS) entry which is preliminary data.</text>
</comment>
<organism evidence="7 8">
    <name type="scientific">Caenorhabditis nigoni</name>
    <dbReference type="NCBI Taxonomy" id="1611254"/>
    <lineage>
        <taxon>Eukaryota</taxon>
        <taxon>Metazoa</taxon>
        <taxon>Ecdysozoa</taxon>
        <taxon>Nematoda</taxon>
        <taxon>Chromadorea</taxon>
        <taxon>Rhabditida</taxon>
        <taxon>Rhabditina</taxon>
        <taxon>Rhabditomorpha</taxon>
        <taxon>Rhabditoidea</taxon>
        <taxon>Rhabditidae</taxon>
        <taxon>Peloderinae</taxon>
        <taxon>Caenorhabditis</taxon>
    </lineage>
</organism>
<protein>
    <recommendedName>
        <fullName evidence="6">SUN domain-containing protein</fullName>
    </recommendedName>
</protein>